<keyword evidence="4" id="KW-0804">Transcription</keyword>
<dbReference type="EMBL" id="JAVRRD010000002">
    <property type="protein sequence ID" value="KAK5062673.1"/>
    <property type="molecule type" value="Genomic_DNA"/>
</dbReference>
<dbReference type="GeneID" id="89972924"/>
<gene>
    <name evidence="8" type="ORF">LTR84_004746</name>
</gene>
<dbReference type="PANTHER" id="PTHR31845">
    <property type="entry name" value="FINGER DOMAIN PROTEIN, PUTATIVE-RELATED"/>
    <property type="match status" value="1"/>
</dbReference>
<organism evidence="8 9">
    <name type="scientific">Exophiala bonariae</name>
    <dbReference type="NCBI Taxonomy" id="1690606"/>
    <lineage>
        <taxon>Eukaryota</taxon>
        <taxon>Fungi</taxon>
        <taxon>Dikarya</taxon>
        <taxon>Ascomycota</taxon>
        <taxon>Pezizomycotina</taxon>
        <taxon>Eurotiomycetes</taxon>
        <taxon>Chaetothyriomycetidae</taxon>
        <taxon>Chaetothyriales</taxon>
        <taxon>Herpotrichiellaceae</taxon>
        <taxon>Exophiala</taxon>
    </lineage>
</organism>
<keyword evidence="3" id="KW-0238">DNA-binding</keyword>
<dbReference type="CDD" id="cd12148">
    <property type="entry name" value="fungal_TF_MHR"/>
    <property type="match status" value="1"/>
</dbReference>
<dbReference type="PANTHER" id="PTHR31845:SF21">
    <property type="entry name" value="REGULATORY PROTEIN LEU3"/>
    <property type="match status" value="1"/>
</dbReference>
<dbReference type="AlphaFoldDB" id="A0AAV9NMR9"/>
<reference evidence="8 9" key="1">
    <citation type="submission" date="2023-08" db="EMBL/GenBank/DDBJ databases">
        <title>Black Yeasts Isolated from many extreme environments.</title>
        <authorList>
            <person name="Coleine C."/>
            <person name="Stajich J.E."/>
            <person name="Selbmann L."/>
        </authorList>
    </citation>
    <scope>NUCLEOTIDE SEQUENCE [LARGE SCALE GENOMIC DNA]</scope>
    <source>
        <strain evidence="8 9">CCFEE 5792</strain>
    </source>
</reference>
<comment type="subcellular location">
    <subcellularLocation>
        <location evidence="1">Nucleus</location>
    </subcellularLocation>
</comment>
<feature type="region of interest" description="Disordered" evidence="6">
    <location>
        <begin position="1"/>
        <end position="112"/>
    </location>
</feature>
<dbReference type="GO" id="GO:0000976">
    <property type="term" value="F:transcription cis-regulatory region binding"/>
    <property type="evidence" value="ECO:0007669"/>
    <property type="project" value="TreeGrafter"/>
</dbReference>
<dbReference type="Proteomes" id="UP001358417">
    <property type="component" value="Unassembled WGS sequence"/>
</dbReference>
<protein>
    <recommendedName>
        <fullName evidence="7">Xylanolytic transcriptional activator regulatory domain-containing protein</fullName>
    </recommendedName>
</protein>
<keyword evidence="9" id="KW-1185">Reference proteome</keyword>
<evidence type="ECO:0000313" key="9">
    <source>
        <dbReference type="Proteomes" id="UP001358417"/>
    </source>
</evidence>
<sequence length="599" mass="66952">MHPLKEFQEGQATNSELQAELDFLRQRVDTSSSSHRSSTLPTAITNNSFQPQNSSTPQSQVSSLATSDGVSQGLPSMPVPSPGSLLPGPPLSGMNLFPPKPPAIDSSTTQGQSLQDLTVDPRDIDGCFSLFFKHYLRYAPIFDTEMLPNECYSLSPFLFWTIIAIGARRYSKDPTLILSLSSKVTKLAKNAIFATEKVLPTIQALILLCHWTMPVDTLQKDLTPMLAGGLLQLAQNVGLHVFGSAHDFSRVPLRYDAEQRSFRFKLWSICLVVCQRTNNTRGLPPIIFQDTYGHAGFREDPCSLLPPGVLFQKKLSGLHSEANLAIQRDALSQNTSDRAFVLQSTVDVWLARLEQLGNDCPSKTDQFYLLNSRLAISTCNLLVPARYIAAGILIGMYDLACSVIEVAQDLDEIEKFADYGPFSNHTVTLLAAFVILRIGKSHLRENMDQQRGKRCFFATIAMSKRHSVRSDDIAARVSIILPQLFTSKMVIKGPDGTPDSLWLRCRSRLGFSILFDCLWLWRQEFGGQPESYDRIPDESTISKEPPVMNNDPAPLPENPLNLMGLDWSPETLLQDFQWPQIDDPFYTEWQNMVNTSNQM</sequence>
<evidence type="ECO:0000256" key="5">
    <source>
        <dbReference type="ARBA" id="ARBA00023242"/>
    </source>
</evidence>
<evidence type="ECO:0000256" key="6">
    <source>
        <dbReference type="SAM" id="MobiDB-lite"/>
    </source>
</evidence>
<dbReference type="GO" id="GO:0000981">
    <property type="term" value="F:DNA-binding transcription factor activity, RNA polymerase II-specific"/>
    <property type="evidence" value="ECO:0007669"/>
    <property type="project" value="TreeGrafter"/>
</dbReference>
<accession>A0AAV9NMR9</accession>
<keyword evidence="2" id="KW-0805">Transcription regulation</keyword>
<dbReference type="InterPro" id="IPR007219">
    <property type="entry name" value="XnlR_reg_dom"/>
</dbReference>
<evidence type="ECO:0000313" key="8">
    <source>
        <dbReference type="EMBL" id="KAK5062673.1"/>
    </source>
</evidence>
<comment type="caution">
    <text evidence="8">The sequence shown here is derived from an EMBL/GenBank/DDBJ whole genome shotgun (WGS) entry which is preliminary data.</text>
</comment>
<dbReference type="InterPro" id="IPR051089">
    <property type="entry name" value="prtT"/>
</dbReference>
<proteinExistence type="predicted"/>
<name>A0AAV9NMR9_9EURO</name>
<dbReference type="GO" id="GO:0008270">
    <property type="term" value="F:zinc ion binding"/>
    <property type="evidence" value="ECO:0007669"/>
    <property type="project" value="InterPro"/>
</dbReference>
<feature type="compositionally biased region" description="Polar residues" evidence="6">
    <location>
        <begin position="39"/>
        <end position="70"/>
    </location>
</feature>
<dbReference type="RefSeq" id="XP_064710945.1">
    <property type="nucleotide sequence ID" value="XM_064848321.1"/>
</dbReference>
<evidence type="ECO:0000256" key="2">
    <source>
        <dbReference type="ARBA" id="ARBA00023015"/>
    </source>
</evidence>
<dbReference type="Pfam" id="PF04082">
    <property type="entry name" value="Fungal_trans"/>
    <property type="match status" value="1"/>
</dbReference>
<dbReference type="GO" id="GO:0005634">
    <property type="term" value="C:nucleus"/>
    <property type="evidence" value="ECO:0007669"/>
    <property type="project" value="UniProtKB-SubCell"/>
</dbReference>
<keyword evidence="5" id="KW-0539">Nucleus</keyword>
<evidence type="ECO:0000259" key="7">
    <source>
        <dbReference type="Pfam" id="PF04082"/>
    </source>
</evidence>
<dbReference type="GO" id="GO:0006351">
    <property type="term" value="P:DNA-templated transcription"/>
    <property type="evidence" value="ECO:0007669"/>
    <property type="project" value="InterPro"/>
</dbReference>
<evidence type="ECO:0000256" key="3">
    <source>
        <dbReference type="ARBA" id="ARBA00023125"/>
    </source>
</evidence>
<evidence type="ECO:0000256" key="4">
    <source>
        <dbReference type="ARBA" id="ARBA00023163"/>
    </source>
</evidence>
<evidence type="ECO:0000256" key="1">
    <source>
        <dbReference type="ARBA" id="ARBA00004123"/>
    </source>
</evidence>
<feature type="domain" description="Xylanolytic transcriptional activator regulatory" evidence="7">
    <location>
        <begin position="130"/>
        <end position="285"/>
    </location>
</feature>